<name>A0AA40HPE3_CNENI</name>
<reference evidence="7" key="1">
    <citation type="submission" date="2023-06" db="EMBL/GenBank/DDBJ databases">
        <title>Reference genome for the Northern bat (Eptesicus nilssonii), a most northern bat species.</title>
        <authorList>
            <person name="Laine V.N."/>
            <person name="Pulliainen A.T."/>
            <person name="Lilley T.M."/>
        </authorList>
    </citation>
    <scope>NUCLEOTIDE SEQUENCE</scope>
    <source>
        <strain evidence="7">BLF_Eptnil</strain>
        <tissue evidence="7">Kidney</tissue>
    </source>
</reference>
<dbReference type="GO" id="GO:0004725">
    <property type="term" value="F:protein tyrosine phosphatase activity"/>
    <property type="evidence" value="ECO:0007669"/>
    <property type="project" value="UniProtKB-EC"/>
</dbReference>
<evidence type="ECO:0000256" key="4">
    <source>
        <dbReference type="ARBA" id="ARBA00022912"/>
    </source>
</evidence>
<accession>A0AA40HPE3</accession>
<keyword evidence="4" id="KW-0904">Protein phosphatase</keyword>
<dbReference type="EMBL" id="JAULJE010000015">
    <property type="protein sequence ID" value="KAK1334401.1"/>
    <property type="molecule type" value="Genomic_DNA"/>
</dbReference>
<keyword evidence="3" id="KW-0378">Hydrolase</keyword>
<dbReference type="EC" id="3.1.3.48" evidence="2"/>
<evidence type="ECO:0000256" key="3">
    <source>
        <dbReference type="ARBA" id="ARBA00022801"/>
    </source>
</evidence>
<comment type="similarity">
    <text evidence="1">Belongs to the protein-tyrosine phosphatase family. Non-receptor class dual specificity subfamily.</text>
</comment>
<dbReference type="PANTHER" id="PTHR10159:SF40">
    <property type="entry name" value="DUAL SPECIFICITY PROTEIN PHOSPHATASE 5"/>
    <property type="match status" value="1"/>
</dbReference>
<sequence length="110" mass="12439">MAYLMKTKQLHLKEAFNDIKQRRHVISPSFGFLDQFLQHESKILSSTPTCRGGSQLFIHSPHADTEPRWAGLLLSMHNRPTSMWAPVPACPQSRSSARAPWPRPHPAKTG</sequence>
<dbReference type="PANTHER" id="PTHR10159">
    <property type="entry name" value="DUAL SPECIFICITY PROTEIN PHOSPHATASE"/>
    <property type="match status" value="1"/>
</dbReference>
<comment type="caution">
    <text evidence="7">The sequence shown here is derived from an EMBL/GenBank/DDBJ whole genome shotgun (WGS) entry which is preliminary data.</text>
</comment>
<dbReference type="GO" id="GO:0005737">
    <property type="term" value="C:cytoplasm"/>
    <property type="evidence" value="ECO:0007669"/>
    <property type="project" value="TreeGrafter"/>
</dbReference>
<dbReference type="InterPro" id="IPR029021">
    <property type="entry name" value="Prot-tyrosine_phosphatase-like"/>
</dbReference>
<evidence type="ECO:0000256" key="5">
    <source>
        <dbReference type="SAM" id="MobiDB-lite"/>
    </source>
</evidence>
<dbReference type="Gene3D" id="3.90.190.10">
    <property type="entry name" value="Protein tyrosine phosphatase superfamily"/>
    <property type="match status" value="1"/>
</dbReference>
<organism evidence="7 8">
    <name type="scientific">Cnephaeus nilssonii</name>
    <name type="common">Northern bat</name>
    <name type="synonym">Eptesicus nilssonii</name>
    <dbReference type="NCBI Taxonomy" id="3371016"/>
    <lineage>
        <taxon>Eukaryota</taxon>
        <taxon>Metazoa</taxon>
        <taxon>Chordata</taxon>
        <taxon>Craniata</taxon>
        <taxon>Vertebrata</taxon>
        <taxon>Euteleostomi</taxon>
        <taxon>Mammalia</taxon>
        <taxon>Eutheria</taxon>
        <taxon>Laurasiatheria</taxon>
        <taxon>Chiroptera</taxon>
        <taxon>Yangochiroptera</taxon>
        <taxon>Vespertilionidae</taxon>
        <taxon>Cnephaeus</taxon>
    </lineage>
</organism>
<dbReference type="AlphaFoldDB" id="A0AA40HPE3"/>
<feature type="domain" description="Dual specificity phosphatase catalytic" evidence="6">
    <location>
        <begin position="1"/>
        <end position="41"/>
    </location>
</feature>
<evidence type="ECO:0000256" key="1">
    <source>
        <dbReference type="ARBA" id="ARBA00008601"/>
    </source>
</evidence>
<protein>
    <recommendedName>
        <fullName evidence="2">protein-tyrosine-phosphatase</fullName>
        <ecNumber evidence="2">3.1.3.48</ecNumber>
    </recommendedName>
</protein>
<feature type="non-terminal residue" evidence="7">
    <location>
        <position position="110"/>
    </location>
</feature>
<dbReference type="GO" id="GO:0043409">
    <property type="term" value="P:negative regulation of MAPK cascade"/>
    <property type="evidence" value="ECO:0007669"/>
    <property type="project" value="TreeGrafter"/>
</dbReference>
<keyword evidence="8" id="KW-1185">Reference proteome</keyword>
<dbReference type="Pfam" id="PF00782">
    <property type="entry name" value="DSPc"/>
    <property type="match status" value="1"/>
</dbReference>
<evidence type="ECO:0000313" key="7">
    <source>
        <dbReference type="EMBL" id="KAK1334401.1"/>
    </source>
</evidence>
<evidence type="ECO:0000259" key="6">
    <source>
        <dbReference type="Pfam" id="PF00782"/>
    </source>
</evidence>
<dbReference type="GO" id="GO:0005634">
    <property type="term" value="C:nucleus"/>
    <property type="evidence" value="ECO:0007669"/>
    <property type="project" value="TreeGrafter"/>
</dbReference>
<evidence type="ECO:0000256" key="2">
    <source>
        <dbReference type="ARBA" id="ARBA00013064"/>
    </source>
</evidence>
<feature type="region of interest" description="Disordered" evidence="5">
    <location>
        <begin position="85"/>
        <end position="110"/>
    </location>
</feature>
<gene>
    <name evidence="7" type="ORF">QTO34_005405</name>
</gene>
<dbReference type="Proteomes" id="UP001177744">
    <property type="component" value="Unassembled WGS sequence"/>
</dbReference>
<dbReference type="SUPFAM" id="SSF52799">
    <property type="entry name" value="(Phosphotyrosine protein) phosphatases II"/>
    <property type="match status" value="1"/>
</dbReference>
<dbReference type="InterPro" id="IPR000340">
    <property type="entry name" value="Dual-sp_phosphatase_cat-dom"/>
</dbReference>
<dbReference type="GO" id="GO:0001706">
    <property type="term" value="P:endoderm formation"/>
    <property type="evidence" value="ECO:0007669"/>
    <property type="project" value="TreeGrafter"/>
</dbReference>
<evidence type="ECO:0000313" key="8">
    <source>
        <dbReference type="Proteomes" id="UP001177744"/>
    </source>
</evidence>
<proteinExistence type="inferred from homology"/>